<gene>
    <name evidence="4" type="primary">LOC103337368</name>
</gene>
<reference evidence="3" key="1">
    <citation type="journal article" date="2012" name="Nat. Commun.">
        <title>The genome of Prunus mume.</title>
        <authorList>
            <person name="Zhang Q."/>
            <person name="Chen W."/>
            <person name="Sun L."/>
            <person name="Zhao F."/>
            <person name="Huang B."/>
            <person name="Yang W."/>
            <person name="Tao Y."/>
            <person name="Wang J."/>
            <person name="Yuan Z."/>
            <person name="Fan G."/>
            <person name="Xing Z."/>
            <person name="Han C."/>
            <person name="Pan H."/>
            <person name="Zhong X."/>
            <person name="Shi W."/>
            <person name="Liang X."/>
            <person name="Du D."/>
            <person name="Sun F."/>
            <person name="Xu Z."/>
            <person name="Hao R."/>
            <person name="Lv T."/>
            <person name="Lv Y."/>
            <person name="Zheng Z."/>
            <person name="Sun M."/>
            <person name="Luo L."/>
            <person name="Cai M."/>
            <person name="Gao Y."/>
            <person name="Wang J."/>
            <person name="Yin Y."/>
            <person name="Xu X."/>
            <person name="Cheng T."/>
            <person name="Wang J."/>
        </authorList>
    </citation>
    <scope>NUCLEOTIDE SEQUENCE [LARGE SCALE GENOMIC DNA]</scope>
</reference>
<sequence>MGVKSDLGSEYGEKRTRLPPSTWNLSKAEKRIVCKYFYGMKTPESYASNVKSLVSMQDLKLYGLKSHDCHTLMQQLLLIAIRSVLEKPVRYAIIRLCLFFNDTCNKVIDVSRLDKIHDDVVVTLCLLEKYFPPSFFDVMIHLVVHLVREIQVCGPALFRWMYPFERFMKVLKGYVRNRNRPEGCIAQCYIGEEASEFCSDFLSNVSTIGIMSRKNMGRTQPLSGADVQFVDRDLLDQAHLCVLENRNEVQPYISEHMEHLRNTHPKYKKRTKWLQDKHNRTFIGWLCNRVGYEINHGSNEVMESLRWLVDGPCMQVPKYQSYIVNGVHFDTKSRDEMRVVQNSGVHLVAKTTQVSSAKDKNHIVLDMSFYGVIKEIWELDYHKFKIPIFKCDWVENNNGIKIEELGFILANLGRVGYKNDQFVLAGLVKQIFYIESKGSVVLSTPNRDSNDYDSDNVLGDIVIDHEPFTRG</sequence>
<dbReference type="PANTHER" id="PTHR48258:SF9">
    <property type="entry name" value="OS01G0348150 PROTEIN"/>
    <property type="match status" value="1"/>
</dbReference>
<reference evidence="4" key="2">
    <citation type="submission" date="2025-08" db="UniProtKB">
        <authorList>
            <consortium name="RefSeq"/>
        </authorList>
    </citation>
    <scope>IDENTIFICATION</scope>
</reference>
<dbReference type="Pfam" id="PF13960">
    <property type="entry name" value="DUF4218"/>
    <property type="match status" value="1"/>
</dbReference>
<dbReference type="Proteomes" id="UP000694861">
    <property type="component" value="Linkage group LG7"/>
</dbReference>
<dbReference type="RefSeq" id="XP_008238744.1">
    <property type="nucleotide sequence ID" value="XM_008240522.1"/>
</dbReference>
<feature type="domain" description="DUF4216" evidence="1">
    <location>
        <begin position="377"/>
        <end position="435"/>
    </location>
</feature>
<dbReference type="InterPro" id="IPR025452">
    <property type="entry name" value="DUF4218"/>
</dbReference>
<evidence type="ECO:0000313" key="4">
    <source>
        <dbReference type="RefSeq" id="XP_008238744.1"/>
    </source>
</evidence>
<name>A0ABM0PF50_PRUMU</name>
<dbReference type="GeneID" id="103337368"/>
<feature type="domain" description="DUF4218" evidence="2">
    <location>
        <begin position="104"/>
        <end position="208"/>
    </location>
</feature>
<organism evidence="3 4">
    <name type="scientific">Prunus mume</name>
    <name type="common">Japanese apricot</name>
    <name type="synonym">Armeniaca mume</name>
    <dbReference type="NCBI Taxonomy" id="102107"/>
    <lineage>
        <taxon>Eukaryota</taxon>
        <taxon>Viridiplantae</taxon>
        <taxon>Streptophyta</taxon>
        <taxon>Embryophyta</taxon>
        <taxon>Tracheophyta</taxon>
        <taxon>Spermatophyta</taxon>
        <taxon>Magnoliopsida</taxon>
        <taxon>eudicotyledons</taxon>
        <taxon>Gunneridae</taxon>
        <taxon>Pentapetalae</taxon>
        <taxon>rosids</taxon>
        <taxon>fabids</taxon>
        <taxon>Rosales</taxon>
        <taxon>Rosaceae</taxon>
        <taxon>Amygdaloideae</taxon>
        <taxon>Amygdaleae</taxon>
        <taxon>Prunus</taxon>
    </lineage>
</organism>
<accession>A0ABM0PF50</accession>
<dbReference type="InterPro" id="IPR025312">
    <property type="entry name" value="DUF4216"/>
</dbReference>
<dbReference type="PANTHER" id="PTHR48258">
    <property type="entry name" value="DUF4218 DOMAIN-CONTAINING PROTEIN-RELATED"/>
    <property type="match status" value="1"/>
</dbReference>
<dbReference type="Pfam" id="PF13952">
    <property type="entry name" value="DUF4216"/>
    <property type="match status" value="1"/>
</dbReference>
<keyword evidence="3" id="KW-1185">Reference proteome</keyword>
<proteinExistence type="predicted"/>
<evidence type="ECO:0000313" key="3">
    <source>
        <dbReference type="Proteomes" id="UP000694861"/>
    </source>
</evidence>
<evidence type="ECO:0000259" key="2">
    <source>
        <dbReference type="Pfam" id="PF13960"/>
    </source>
</evidence>
<protein>
    <submittedName>
        <fullName evidence="4">Uncharacterized protein LOC103337368</fullName>
    </submittedName>
</protein>
<evidence type="ECO:0000259" key="1">
    <source>
        <dbReference type="Pfam" id="PF13952"/>
    </source>
</evidence>